<evidence type="ECO:0000256" key="4">
    <source>
        <dbReference type="ARBA" id="ARBA00022827"/>
    </source>
</evidence>
<evidence type="ECO:0000313" key="9">
    <source>
        <dbReference type="Proteomes" id="UP001162881"/>
    </source>
</evidence>
<accession>A0ABT0BHJ1</accession>
<keyword evidence="9" id="KW-1185">Reference proteome</keyword>
<dbReference type="NCBIfam" id="NF004832">
    <property type="entry name" value="PRK06184.1"/>
    <property type="match status" value="1"/>
</dbReference>
<dbReference type="SUPFAM" id="SSF51905">
    <property type="entry name" value="FAD/NAD(P)-binding domain"/>
    <property type="match status" value="1"/>
</dbReference>
<dbReference type="PANTHER" id="PTHR43004">
    <property type="entry name" value="TRK SYSTEM POTASSIUM UPTAKE PROTEIN"/>
    <property type="match status" value="1"/>
</dbReference>
<dbReference type="InterPro" id="IPR002938">
    <property type="entry name" value="FAD-bd"/>
</dbReference>
<dbReference type="Proteomes" id="UP001162881">
    <property type="component" value="Unassembled WGS sequence"/>
</dbReference>
<comment type="similarity">
    <text evidence="2">Belongs to the PheA/TfdB FAD monooxygenase family.</text>
</comment>
<sequence>MPDETTLDVLISGAGAAGLTLAIELARRGVSFRLIDRLATPFHGSRGKGIQPRTLEVFEDMGVVDRLVAAGGPYPIQRHYGADGTFRDSPSTDSGAPTPQEPYRETLMVPQFLTEGVLRDRLAELGHRPHYASELTGFTQDANGVSIRVTNPAGTQTLRARWLVGGDGGRSFVRHELGTAFPGKTLGVRAIVADVTLSGLSREVWHRYAEGDMEHQVAICPLAGTDLFQIQGPIPSEGEIDLSAEGLTRLLAERTGRADIVVDTVSWASAYVMNARLAERYRTGRVFLMGDAAHIHPPTGGQGLNTSVQDAYNLGWKLAAVLRGAPDALLDSYDRERRPVAADMLGLATGLLAAMKQGDTRRGRDVQQLDIGYFGASPALLASERGGPLRAGDRAPDACLRGAGGQMRRLFDLYRGSHWTLLAFETDAVPLPVREGLHIHAIGPGRELSEEGDTIRQGYGLDPGDCVLVRPDGYVAAIVAPDQRAQLERFLGEVGLSAAGYGLDPGDCVLVRPDGYVAAIVAPDQRAQLERFLGEVGLSAA</sequence>
<proteinExistence type="inferred from homology"/>
<dbReference type="InterPro" id="IPR038220">
    <property type="entry name" value="PHOX_C_sf"/>
</dbReference>
<evidence type="ECO:0000256" key="2">
    <source>
        <dbReference type="ARBA" id="ARBA00007801"/>
    </source>
</evidence>
<name>A0ABT0BHJ1_9SPHN</name>
<dbReference type="InterPro" id="IPR036249">
    <property type="entry name" value="Thioredoxin-like_sf"/>
</dbReference>
<keyword evidence="4" id="KW-0274">FAD</keyword>
<dbReference type="InterPro" id="IPR050641">
    <property type="entry name" value="RIFMO-like"/>
</dbReference>
<dbReference type="Gene3D" id="3.40.30.120">
    <property type="match status" value="1"/>
</dbReference>
<keyword evidence="5" id="KW-0560">Oxidoreductase</keyword>
<dbReference type="PRINTS" id="PR00420">
    <property type="entry name" value="RNGMNOXGNASE"/>
</dbReference>
<dbReference type="Gene3D" id="3.40.30.20">
    <property type="match status" value="1"/>
</dbReference>
<dbReference type="PANTHER" id="PTHR43004:SF19">
    <property type="entry name" value="BINDING MONOOXYGENASE, PUTATIVE (JCVI)-RELATED"/>
    <property type="match status" value="1"/>
</dbReference>
<feature type="domain" description="FAD-binding" evidence="7">
    <location>
        <begin position="7"/>
        <end position="345"/>
    </location>
</feature>
<dbReference type="SUPFAM" id="SSF52833">
    <property type="entry name" value="Thioredoxin-like"/>
    <property type="match status" value="2"/>
</dbReference>
<evidence type="ECO:0000259" key="7">
    <source>
        <dbReference type="Pfam" id="PF01494"/>
    </source>
</evidence>
<keyword evidence="3" id="KW-0285">Flavoprotein</keyword>
<gene>
    <name evidence="8" type="ORF">MTR62_17105</name>
</gene>
<evidence type="ECO:0000256" key="1">
    <source>
        <dbReference type="ARBA" id="ARBA00001974"/>
    </source>
</evidence>
<dbReference type="RefSeq" id="WP_244023185.1">
    <property type="nucleotide sequence ID" value="NZ_JALHLF010000098.1"/>
</dbReference>
<dbReference type="Gene3D" id="3.30.70.2450">
    <property type="match status" value="1"/>
</dbReference>
<reference evidence="8" key="1">
    <citation type="submission" date="2022-03" db="EMBL/GenBank/DDBJ databases">
        <title>Identification of a novel bacterium isolated from mangrove sediments.</title>
        <authorList>
            <person name="Pan X."/>
        </authorList>
    </citation>
    <scope>NUCLEOTIDE SEQUENCE</scope>
    <source>
        <strain evidence="8">B1949</strain>
    </source>
</reference>
<dbReference type="Gene3D" id="3.50.50.60">
    <property type="entry name" value="FAD/NAD(P)-binding domain"/>
    <property type="match status" value="1"/>
</dbReference>
<organism evidence="8 9">
    <name type="scientific">Novosphingobium organovorum</name>
    <dbReference type="NCBI Taxonomy" id="2930092"/>
    <lineage>
        <taxon>Bacteria</taxon>
        <taxon>Pseudomonadati</taxon>
        <taxon>Pseudomonadota</taxon>
        <taxon>Alphaproteobacteria</taxon>
        <taxon>Sphingomonadales</taxon>
        <taxon>Sphingomonadaceae</taxon>
        <taxon>Novosphingobium</taxon>
    </lineage>
</organism>
<dbReference type="EMBL" id="JALHLF010000098">
    <property type="protein sequence ID" value="MCJ2184395.1"/>
    <property type="molecule type" value="Genomic_DNA"/>
</dbReference>
<comment type="caution">
    <text evidence="8">The sequence shown here is derived from an EMBL/GenBank/DDBJ whole genome shotgun (WGS) entry which is preliminary data.</text>
</comment>
<keyword evidence="8" id="KW-0503">Monooxygenase</keyword>
<evidence type="ECO:0000256" key="5">
    <source>
        <dbReference type="ARBA" id="ARBA00023002"/>
    </source>
</evidence>
<evidence type="ECO:0000256" key="6">
    <source>
        <dbReference type="SAM" id="MobiDB-lite"/>
    </source>
</evidence>
<dbReference type="Pfam" id="PF21274">
    <property type="entry name" value="Rng_hyd_C"/>
    <property type="match status" value="1"/>
</dbReference>
<evidence type="ECO:0000256" key="3">
    <source>
        <dbReference type="ARBA" id="ARBA00022630"/>
    </source>
</evidence>
<dbReference type="GO" id="GO:0004497">
    <property type="term" value="F:monooxygenase activity"/>
    <property type="evidence" value="ECO:0007669"/>
    <property type="project" value="UniProtKB-KW"/>
</dbReference>
<feature type="region of interest" description="Disordered" evidence="6">
    <location>
        <begin position="79"/>
        <end position="103"/>
    </location>
</feature>
<comment type="cofactor">
    <cofactor evidence="1">
        <name>FAD</name>
        <dbReference type="ChEBI" id="CHEBI:57692"/>
    </cofactor>
</comment>
<dbReference type="Pfam" id="PF01494">
    <property type="entry name" value="FAD_binding_3"/>
    <property type="match status" value="1"/>
</dbReference>
<dbReference type="InterPro" id="IPR036188">
    <property type="entry name" value="FAD/NAD-bd_sf"/>
</dbReference>
<evidence type="ECO:0000313" key="8">
    <source>
        <dbReference type="EMBL" id="MCJ2184395.1"/>
    </source>
</evidence>
<feature type="compositionally biased region" description="Polar residues" evidence="6">
    <location>
        <begin position="88"/>
        <end position="97"/>
    </location>
</feature>
<protein>
    <submittedName>
        <fullName evidence="8">FAD-dependent monooxygenase</fullName>
    </submittedName>
</protein>